<evidence type="ECO:0000256" key="4">
    <source>
        <dbReference type="ARBA" id="ARBA00022857"/>
    </source>
</evidence>
<protein>
    <submittedName>
        <fullName evidence="13">Oxidoreductase</fullName>
    </submittedName>
</protein>
<dbReference type="PANTHER" id="PTHR43014:SF2">
    <property type="entry name" value="MERCURIC REDUCTASE"/>
    <property type="match status" value="1"/>
</dbReference>
<accession>A0A098Y3W8</accession>
<evidence type="ECO:0000256" key="7">
    <source>
        <dbReference type="ARBA" id="ARBA00023284"/>
    </source>
</evidence>
<dbReference type="PIRSF" id="PIRSF000350">
    <property type="entry name" value="Mercury_reductase_MerA"/>
    <property type="match status" value="1"/>
</dbReference>
<keyword evidence="3 8" id="KW-0274">FAD</keyword>
<evidence type="ECO:0000313" key="13">
    <source>
        <dbReference type="EMBL" id="KGH43634.1"/>
    </source>
</evidence>
<comment type="cofactor">
    <cofactor evidence="8">
        <name>FAD</name>
        <dbReference type="ChEBI" id="CHEBI:57692"/>
    </cofactor>
    <text evidence="8">Binds 1 FAD per subunit.</text>
</comment>
<keyword evidence="2 10" id="KW-0285">Flavoprotein</keyword>
<feature type="binding site" evidence="8">
    <location>
        <position position="44"/>
    </location>
    <ligand>
        <name>FAD</name>
        <dbReference type="ChEBI" id="CHEBI:57692"/>
    </ligand>
</feature>
<keyword evidence="5 10" id="KW-0560">Oxidoreductase</keyword>
<evidence type="ECO:0000256" key="8">
    <source>
        <dbReference type="PIRSR" id="PIRSR000350-3"/>
    </source>
</evidence>
<dbReference type="GO" id="GO:0016668">
    <property type="term" value="F:oxidoreductase activity, acting on a sulfur group of donors, NAD(P) as acceptor"/>
    <property type="evidence" value="ECO:0007669"/>
    <property type="project" value="InterPro"/>
</dbReference>
<feature type="binding site" evidence="8">
    <location>
        <begin position="169"/>
        <end position="176"/>
    </location>
    <ligand>
        <name>NAD(+)</name>
        <dbReference type="ChEBI" id="CHEBI:57540"/>
    </ligand>
</feature>
<dbReference type="PRINTS" id="PR00411">
    <property type="entry name" value="PNDRDTASEI"/>
</dbReference>
<keyword evidence="6" id="KW-1015">Disulfide bond</keyword>
<dbReference type="InterPro" id="IPR016156">
    <property type="entry name" value="FAD/NAD-linked_Rdtase_dimer_sf"/>
</dbReference>
<comment type="similarity">
    <text evidence="1 10">Belongs to the class-I pyridine nucleotide-disulfide oxidoreductase family.</text>
</comment>
<dbReference type="OrthoDB" id="9800167at2"/>
<keyword evidence="14" id="KW-1185">Reference proteome</keyword>
<dbReference type="PANTHER" id="PTHR43014">
    <property type="entry name" value="MERCURIC REDUCTASE"/>
    <property type="match status" value="1"/>
</dbReference>
<dbReference type="InterPro" id="IPR004099">
    <property type="entry name" value="Pyr_nucl-diS_OxRdtase_dimer"/>
</dbReference>
<dbReference type="Pfam" id="PF07992">
    <property type="entry name" value="Pyr_redox_2"/>
    <property type="match status" value="1"/>
</dbReference>
<sequence>MVVGAGTAGLLAAQTAASLGARVLLVDRGTWGGECLWTGCVPSKALFAAGEAAAAARAAAGFGVHVDGVRVDGAAVLASVRAAVQEIEPVDSPAAQRAAGVAVAEGQLVFTGPSSAVLDGRRVRFRQAVVATGSAPALPAVPGLADSSPLTTETLWDEPDLPERLVVLGGGTTGCELGQAMARLGVRVDLVETADRLLPGEDPAASALVTAALRADGVTVHLSTQVQRVSGAPGDTRVTLADGGELRCDRLLVTTGRRAAGDGLGLDAAGVQRDDDGWVVVDAHLRTSNPRIWAAGDVTGQPQYTHLAGLHGSTVAANAVLGLRRRVDLTALPRVTFTQPEVAAVGVPTGTAEQAGLRVLEQGHRHSDRAITDQRTDGVTRLAVDARHRVRGATVVGPRAGETLAELTLAVTQGLTTSDLTASTHPYPTHADPVWQAAISDYRGRLAAPVPRRAIAVLRHLHRLRTALTR</sequence>
<dbReference type="PROSITE" id="PS00076">
    <property type="entry name" value="PYRIDINE_REDOX_1"/>
    <property type="match status" value="1"/>
</dbReference>
<evidence type="ECO:0000256" key="1">
    <source>
        <dbReference type="ARBA" id="ARBA00007532"/>
    </source>
</evidence>
<evidence type="ECO:0000256" key="5">
    <source>
        <dbReference type="ARBA" id="ARBA00023002"/>
    </source>
</evidence>
<evidence type="ECO:0000259" key="11">
    <source>
        <dbReference type="Pfam" id="PF02852"/>
    </source>
</evidence>
<dbReference type="Proteomes" id="UP000029713">
    <property type="component" value="Unassembled WGS sequence"/>
</dbReference>
<reference evidence="13 14" key="1">
    <citation type="submission" date="2014-07" db="EMBL/GenBank/DDBJ databases">
        <title>Biosystematic studies on Modestobacter strains isolated from extreme hyper-arid desert soil and from historic building.</title>
        <authorList>
            <person name="Bukarasam K."/>
            <person name="Bull A."/>
            <person name="Girard G."/>
            <person name="van Wezel G."/>
            <person name="Goodfellow M."/>
        </authorList>
    </citation>
    <scope>NUCLEOTIDE SEQUENCE [LARGE SCALE GENOMIC DNA]</scope>
    <source>
        <strain evidence="13 14">KNN45-2b</strain>
    </source>
</reference>
<dbReference type="Gene3D" id="3.30.390.30">
    <property type="match status" value="1"/>
</dbReference>
<evidence type="ECO:0000256" key="9">
    <source>
        <dbReference type="PIRSR" id="PIRSR000350-4"/>
    </source>
</evidence>
<proteinExistence type="inferred from homology"/>
<feature type="domain" description="Pyridine nucleotide-disulphide oxidoreductase dimerisation" evidence="11">
    <location>
        <begin position="333"/>
        <end position="437"/>
    </location>
</feature>
<organism evidence="13 14">
    <name type="scientific">Modestobacter caceresii</name>
    <dbReference type="NCBI Taxonomy" id="1522368"/>
    <lineage>
        <taxon>Bacteria</taxon>
        <taxon>Bacillati</taxon>
        <taxon>Actinomycetota</taxon>
        <taxon>Actinomycetes</taxon>
        <taxon>Geodermatophilales</taxon>
        <taxon>Geodermatophilaceae</taxon>
        <taxon>Modestobacter</taxon>
    </lineage>
</organism>
<dbReference type="EMBL" id="JPMX01000131">
    <property type="protein sequence ID" value="KGH43634.1"/>
    <property type="molecule type" value="Genomic_DNA"/>
</dbReference>
<evidence type="ECO:0000256" key="6">
    <source>
        <dbReference type="ARBA" id="ARBA00023157"/>
    </source>
</evidence>
<dbReference type="PRINTS" id="PR00368">
    <property type="entry name" value="FADPNR"/>
</dbReference>
<feature type="disulfide bond" description="Redox-active" evidence="9">
    <location>
        <begin position="35"/>
        <end position="40"/>
    </location>
</feature>
<dbReference type="Gene3D" id="3.50.50.60">
    <property type="entry name" value="FAD/NAD(P)-binding domain"/>
    <property type="match status" value="2"/>
</dbReference>
<evidence type="ECO:0000256" key="10">
    <source>
        <dbReference type="RuleBase" id="RU003691"/>
    </source>
</evidence>
<dbReference type="InterPro" id="IPR023753">
    <property type="entry name" value="FAD/NAD-binding_dom"/>
</dbReference>
<gene>
    <name evidence="13" type="ORF">IN07_23875</name>
</gene>
<dbReference type="SUPFAM" id="SSF55424">
    <property type="entry name" value="FAD/NAD-linked reductases, dimerisation (C-terminal) domain"/>
    <property type="match status" value="1"/>
</dbReference>
<keyword evidence="8" id="KW-0520">NAD</keyword>
<comment type="caution">
    <text evidence="13">The sequence shown here is derived from an EMBL/GenBank/DDBJ whole genome shotgun (WGS) entry which is preliminary data.</text>
</comment>
<dbReference type="PROSITE" id="PS00837">
    <property type="entry name" value="ALADH_PNT_2"/>
    <property type="match status" value="1"/>
</dbReference>
<feature type="binding site" evidence="8">
    <location>
        <position position="297"/>
    </location>
    <ligand>
        <name>FAD</name>
        <dbReference type="ChEBI" id="CHEBI:57692"/>
    </ligand>
</feature>
<dbReference type="AlphaFoldDB" id="A0A098Y3W8"/>
<feature type="binding site" evidence="8">
    <location>
        <position position="256"/>
    </location>
    <ligand>
        <name>NAD(+)</name>
        <dbReference type="ChEBI" id="CHEBI:57540"/>
    </ligand>
</feature>
<dbReference type="Pfam" id="PF02852">
    <property type="entry name" value="Pyr_redox_dim"/>
    <property type="match status" value="1"/>
</dbReference>
<evidence type="ECO:0000259" key="12">
    <source>
        <dbReference type="Pfam" id="PF07992"/>
    </source>
</evidence>
<evidence type="ECO:0000313" key="14">
    <source>
        <dbReference type="Proteomes" id="UP000029713"/>
    </source>
</evidence>
<dbReference type="GO" id="GO:0003955">
    <property type="term" value="F:NAD(P)H dehydrogenase (quinone) activity"/>
    <property type="evidence" value="ECO:0007669"/>
    <property type="project" value="TreeGrafter"/>
</dbReference>
<dbReference type="InterPro" id="IPR012999">
    <property type="entry name" value="Pyr_OxRdtase_I_AS"/>
</dbReference>
<keyword evidence="4" id="KW-0521">NADP</keyword>
<name>A0A098Y3W8_9ACTN</name>
<feature type="binding site" evidence="8">
    <location>
        <begin position="132"/>
        <end position="134"/>
    </location>
    <ligand>
        <name>FAD</name>
        <dbReference type="ChEBI" id="CHEBI:57692"/>
    </ligand>
</feature>
<evidence type="ECO:0000256" key="3">
    <source>
        <dbReference type="ARBA" id="ARBA00022827"/>
    </source>
</evidence>
<dbReference type="STRING" id="1522368.IN07_23875"/>
<evidence type="ECO:0000256" key="2">
    <source>
        <dbReference type="ARBA" id="ARBA00022630"/>
    </source>
</evidence>
<dbReference type="InterPro" id="IPR001100">
    <property type="entry name" value="Pyr_nuc-diS_OxRdtase"/>
</dbReference>
<dbReference type="SUPFAM" id="SSF51905">
    <property type="entry name" value="FAD/NAD(P)-binding domain"/>
    <property type="match status" value="1"/>
</dbReference>
<feature type="domain" description="FAD/NAD(P)-binding" evidence="12">
    <location>
        <begin position="1"/>
        <end position="311"/>
    </location>
</feature>
<keyword evidence="8" id="KW-0547">Nucleotide-binding</keyword>
<feature type="binding site" evidence="8">
    <location>
        <position position="192"/>
    </location>
    <ligand>
        <name>NAD(+)</name>
        <dbReference type="ChEBI" id="CHEBI:57540"/>
    </ligand>
</feature>
<dbReference type="InterPro" id="IPR008143">
    <property type="entry name" value="Ala_DH/PNT_CS2"/>
</dbReference>
<dbReference type="GO" id="GO:0050660">
    <property type="term" value="F:flavin adenine dinucleotide binding"/>
    <property type="evidence" value="ECO:0007669"/>
    <property type="project" value="TreeGrafter"/>
</dbReference>
<dbReference type="InterPro" id="IPR036188">
    <property type="entry name" value="FAD/NAD-bd_sf"/>
</dbReference>
<keyword evidence="7 10" id="KW-0676">Redox-active center</keyword>